<dbReference type="InterPro" id="IPR013761">
    <property type="entry name" value="SAM/pointed_sf"/>
</dbReference>
<dbReference type="InParanoid" id="E4XAM6"/>
<protein>
    <recommendedName>
        <fullName evidence="1">Nab N-terminal domain-containing protein</fullName>
    </recommendedName>
</protein>
<reference evidence="2" key="1">
    <citation type="journal article" date="2010" name="Science">
        <title>Plasticity of animal genome architecture unmasked by rapid evolution of a pelagic tunicate.</title>
        <authorList>
            <person name="Denoeud F."/>
            <person name="Henriet S."/>
            <person name="Mungpakdee S."/>
            <person name="Aury J.M."/>
            <person name="Da Silva C."/>
            <person name="Brinkmann H."/>
            <person name="Mikhaleva J."/>
            <person name="Olsen L.C."/>
            <person name="Jubin C."/>
            <person name="Canestro C."/>
            <person name="Bouquet J.M."/>
            <person name="Danks G."/>
            <person name="Poulain J."/>
            <person name="Campsteijn C."/>
            <person name="Adamski M."/>
            <person name="Cross I."/>
            <person name="Yadetie F."/>
            <person name="Muffato M."/>
            <person name="Louis A."/>
            <person name="Butcher S."/>
            <person name="Tsagkogeorga G."/>
            <person name="Konrad A."/>
            <person name="Singh S."/>
            <person name="Jensen M.F."/>
            <person name="Cong E.H."/>
            <person name="Eikeseth-Otteraa H."/>
            <person name="Noel B."/>
            <person name="Anthouard V."/>
            <person name="Porcel B.M."/>
            <person name="Kachouri-Lafond R."/>
            <person name="Nishino A."/>
            <person name="Ugolini M."/>
            <person name="Chourrout P."/>
            <person name="Nishida H."/>
            <person name="Aasland R."/>
            <person name="Huzurbazar S."/>
            <person name="Westhof E."/>
            <person name="Delsuc F."/>
            <person name="Lehrach H."/>
            <person name="Reinhardt R."/>
            <person name="Weissenbach J."/>
            <person name="Roy S.W."/>
            <person name="Artiguenave F."/>
            <person name="Postlethwait J.H."/>
            <person name="Manak J.R."/>
            <person name="Thompson E.M."/>
            <person name="Jaillon O."/>
            <person name="Du Pasquier L."/>
            <person name="Boudinot P."/>
            <person name="Liberles D.A."/>
            <person name="Volff J.N."/>
            <person name="Philippe H."/>
            <person name="Lenhard B."/>
            <person name="Roest Crollius H."/>
            <person name="Wincker P."/>
            <person name="Chourrout D."/>
        </authorList>
    </citation>
    <scope>NUCLEOTIDE SEQUENCE [LARGE SCALE GENOMIC DNA]</scope>
</reference>
<dbReference type="OrthoDB" id="10028556at2759"/>
<dbReference type="GO" id="GO:0006355">
    <property type="term" value="P:regulation of DNA-templated transcription"/>
    <property type="evidence" value="ECO:0007669"/>
    <property type="project" value="InterPro"/>
</dbReference>
<evidence type="ECO:0000259" key="1">
    <source>
        <dbReference type="Pfam" id="PF04904"/>
    </source>
</evidence>
<name>E4XAM6_OIKDI</name>
<dbReference type="Proteomes" id="UP000001307">
    <property type="component" value="Unassembled WGS sequence"/>
</dbReference>
<dbReference type="GO" id="GO:0003712">
    <property type="term" value="F:transcription coregulator activity"/>
    <property type="evidence" value="ECO:0007669"/>
    <property type="project" value="InterPro"/>
</dbReference>
<evidence type="ECO:0000313" key="3">
    <source>
        <dbReference type="EMBL" id="CBY40977.1"/>
    </source>
</evidence>
<keyword evidence="4" id="KW-1185">Reference proteome</keyword>
<dbReference type="AlphaFoldDB" id="E4XAM6"/>
<feature type="domain" description="Nab N-terminal" evidence="1">
    <location>
        <begin position="9"/>
        <end position="84"/>
    </location>
</feature>
<evidence type="ECO:0000313" key="4">
    <source>
        <dbReference type="Proteomes" id="UP000001307"/>
    </source>
</evidence>
<evidence type="ECO:0000313" key="2">
    <source>
        <dbReference type="EMBL" id="CBY08697.1"/>
    </source>
</evidence>
<dbReference type="EMBL" id="FN656205">
    <property type="protein sequence ID" value="CBY40977.1"/>
    <property type="molecule type" value="Genomic_DNA"/>
</dbReference>
<dbReference type="PANTHER" id="PTHR12623">
    <property type="entry name" value="NGFI-A BINDING PROTEIN"/>
    <property type="match status" value="1"/>
</dbReference>
<organism evidence="2">
    <name type="scientific">Oikopleura dioica</name>
    <name type="common">Tunicate</name>
    <dbReference type="NCBI Taxonomy" id="34765"/>
    <lineage>
        <taxon>Eukaryota</taxon>
        <taxon>Metazoa</taxon>
        <taxon>Chordata</taxon>
        <taxon>Tunicata</taxon>
        <taxon>Appendicularia</taxon>
        <taxon>Copelata</taxon>
        <taxon>Oikopleuridae</taxon>
        <taxon>Oikopleura</taxon>
    </lineage>
</organism>
<sequence>MTDEIKLDTLGQLQTYLVLKRADLLAYYQGLVALGGDNVEYLSMLKDEDLSQVVEMLGMTGKPLHIQRLIKALNDWKMTPHSFQNELEHYNQTPTNSVPIRNPFKDIEHQIASLCEDFCDEENENLMEELRGTREAEREKVKSEFGENYARIQEFAIRKIITMKGGLPVIDQELLIQIATSLVEIDASYLSETSSTRLLEDSEKLLHQFKESFRSNEDQSGSEIE</sequence>
<dbReference type="EMBL" id="FN653032">
    <property type="protein sequence ID" value="CBY08697.1"/>
    <property type="molecule type" value="Genomic_DNA"/>
</dbReference>
<dbReference type="GO" id="GO:0005634">
    <property type="term" value="C:nucleus"/>
    <property type="evidence" value="ECO:0007669"/>
    <property type="project" value="InterPro"/>
</dbReference>
<accession>E4XAM6</accession>
<dbReference type="Gene3D" id="1.10.150.50">
    <property type="entry name" value="Transcription Factor, Ets-1"/>
    <property type="match status" value="1"/>
</dbReference>
<dbReference type="InterPro" id="IPR006988">
    <property type="entry name" value="Nab_N"/>
</dbReference>
<gene>
    <name evidence="2" type="ORF">GSOID_T00005283001</name>
    <name evidence="3" type="ORF">GSOID_T00023022001</name>
</gene>
<dbReference type="Proteomes" id="UP000011014">
    <property type="component" value="Unassembled WGS sequence"/>
</dbReference>
<dbReference type="Pfam" id="PF04904">
    <property type="entry name" value="SAM_NCD1"/>
    <property type="match status" value="1"/>
</dbReference>
<dbReference type="PANTHER" id="PTHR12623:SF10">
    <property type="entry name" value="NGFI-A-BINDING PROTEIN HOMOLOG"/>
    <property type="match status" value="1"/>
</dbReference>
<proteinExistence type="predicted"/>
<dbReference type="InterPro" id="IPR039040">
    <property type="entry name" value="NAB_fam"/>
</dbReference>